<name>A0A6J5SYT0_9CAUD</name>
<reference evidence="1" key="1">
    <citation type="submission" date="2020-05" db="EMBL/GenBank/DDBJ databases">
        <authorList>
            <person name="Chiriac C."/>
            <person name="Salcher M."/>
            <person name="Ghai R."/>
            <person name="Kavagutti S V."/>
        </authorList>
    </citation>
    <scope>NUCLEOTIDE SEQUENCE</scope>
</reference>
<evidence type="ECO:0000313" key="1">
    <source>
        <dbReference type="EMBL" id="CAB4220116.1"/>
    </source>
</evidence>
<dbReference type="EMBL" id="LR797487">
    <property type="protein sequence ID" value="CAB4220116.1"/>
    <property type="molecule type" value="Genomic_DNA"/>
</dbReference>
<proteinExistence type="predicted"/>
<accession>A0A6J5SYT0</accession>
<organism evidence="1">
    <name type="scientific">uncultured Caudovirales phage</name>
    <dbReference type="NCBI Taxonomy" id="2100421"/>
    <lineage>
        <taxon>Viruses</taxon>
        <taxon>Duplodnaviria</taxon>
        <taxon>Heunggongvirae</taxon>
        <taxon>Uroviricota</taxon>
        <taxon>Caudoviricetes</taxon>
        <taxon>Peduoviridae</taxon>
        <taxon>Maltschvirus</taxon>
        <taxon>Maltschvirus maltsch</taxon>
    </lineage>
</organism>
<gene>
    <name evidence="1" type="ORF">UFOVP1620_38</name>
</gene>
<sequence>MRYHPRRETKPMAEITCAGCKKIKPHRAKGLCIKCYDRIPRRLITCISCGERKPHEARQLCFHCYRRSRNDHPLLRASLGCVIAEEEDKRDSLRVPPLGPTMARPGSEEKILVLVARHARFETLYHPHDCIIPKEVTALTGVTSKRKDGGWHNNPSAIFHTPDLTADD</sequence>
<protein>
    <submittedName>
        <fullName evidence="1">Uncharacterized protein</fullName>
    </submittedName>
</protein>